<name>A0A182JW04_9DIPT</name>
<evidence type="ECO:0000256" key="13">
    <source>
        <dbReference type="SAM" id="SignalP"/>
    </source>
</evidence>
<feature type="transmembrane region" description="Helical" evidence="12">
    <location>
        <begin position="328"/>
        <end position="354"/>
    </location>
</feature>
<evidence type="ECO:0000256" key="8">
    <source>
        <dbReference type="ARBA" id="ARBA00023170"/>
    </source>
</evidence>
<proteinExistence type="predicted"/>
<dbReference type="InterPro" id="IPR056198">
    <property type="entry name" value="LBD_receptor"/>
</dbReference>
<dbReference type="PANTHER" id="PTHR42643">
    <property type="entry name" value="IONOTROPIC RECEPTOR 20A-RELATED"/>
    <property type="match status" value="1"/>
</dbReference>
<dbReference type="VEuPathDB" id="VectorBase:ACHR002686"/>
<keyword evidence="5 12" id="KW-1133">Transmembrane helix</keyword>
<dbReference type="InterPro" id="IPR052192">
    <property type="entry name" value="Insect_Ionotropic_Sensory_Rcpt"/>
</dbReference>
<feature type="transmembrane region" description="Helical" evidence="12">
    <location>
        <begin position="580"/>
        <end position="600"/>
    </location>
</feature>
<keyword evidence="2" id="KW-0813">Transport</keyword>
<dbReference type="GO" id="GO:0015276">
    <property type="term" value="F:ligand-gated monoatomic ion channel activity"/>
    <property type="evidence" value="ECO:0007669"/>
    <property type="project" value="InterPro"/>
</dbReference>
<dbReference type="SUPFAM" id="SSF53850">
    <property type="entry name" value="Periplasmic binding protein-like II"/>
    <property type="match status" value="2"/>
</dbReference>
<evidence type="ECO:0000256" key="10">
    <source>
        <dbReference type="ARBA" id="ARBA00023286"/>
    </source>
</evidence>
<keyword evidence="3" id="KW-1003">Cell membrane</keyword>
<feature type="domain" description="Ionotropic glutamate receptor L-glutamate and glycine-binding" evidence="14">
    <location>
        <begin position="221"/>
        <end position="281"/>
    </location>
</feature>
<evidence type="ECO:0000313" key="16">
    <source>
        <dbReference type="Proteomes" id="UP000075881"/>
    </source>
</evidence>
<reference evidence="15" key="2">
    <citation type="submission" date="2020-05" db="UniProtKB">
        <authorList>
            <consortium name="EnsemblMetazoa"/>
        </authorList>
    </citation>
    <scope>IDENTIFICATION</scope>
    <source>
        <strain evidence="15">ACHKN1017</strain>
    </source>
</reference>
<evidence type="ECO:0000256" key="12">
    <source>
        <dbReference type="SAM" id="Phobius"/>
    </source>
</evidence>
<evidence type="ECO:0000256" key="5">
    <source>
        <dbReference type="ARBA" id="ARBA00022989"/>
    </source>
</evidence>
<evidence type="ECO:0000256" key="2">
    <source>
        <dbReference type="ARBA" id="ARBA00022448"/>
    </source>
</evidence>
<keyword evidence="13" id="KW-0732">Signal</keyword>
<evidence type="ECO:0000259" key="14">
    <source>
        <dbReference type="SMART" id="SM00918"/>
    </source>
</evidence>
<evidence type="ECO:0000256" key="3">
    <source>
        <dbReference type="ARBA" id="ARBA00022475"/>
    </source>
</evidence>
<feature type="transmembrane region" description="Helical" evidence="12">
    <location>
        <begin position="628"/>
        <end position="649"/>
    </location>
</feature>
<evidence type="ECO:0000256" key="7">
    <source>
        <dbReference type="ARBA" id="ARBA00023136"/>
    </source>
</evidence>
<feature type="chain" id="PRO_5008124722" description="Ionotropic glutamate receptor L-glutamate and glycine-binding domain-containing protein" evidence="13">
    <location>
        <begin position="17"/>
        <end position="1346"/>
    </location>
</feature>
<keyword evidence="6" id="KW-0406">Ion transport</keyword>
<evidence type="ECO:0000256" key="1">
    <source>
        <dbReference type="ARBA" id="ARBA00004651"/>
    </source>
</evidence>
<comment type="subcellular location">
    <subcellularLocation>
        <location evidence="1">Cell membrane</location>
        <topology evidence="1">Multi-pass membrane protein</topology>
    </subcellularLocation>
</comment>
<dbReference type="STRING" id="43041.A0A182JW04"/>
<keyword evidence="11" id="KW-0407">Ion channel</keyword>
<keyword evidence="10" id="KW-1071">Ligand-gated ion channel</keyword>
<evidence type="ECO:0000256" key="6">
    <source>
        <dbReference type="ARBA" id="ARBA00023065"/>
    </source>
</evidence>
<dbReference type="InterPro" id="IPR019594">
    <property type="entry name" value="Glu/Gly-bd"/>
</dbReference>
<dbReference type="Proteomes" id="UP000075881">
    <property type="component" value="Unassembled WGS sequence"/>
</dbReference>
<sequence length="1346" mass="155420">MKGPLILSIYIATALCEMAPISYLEEVKYNHLTAPLATHFKGTKFPVIFWMDSAVYVTNRSTQLDTLNAIVLAQHDWMSSVFRNSLRCIRINRLQNVFIAATARSLKKLLTSLEYDCFYPTGLYIFIATEQFESEDSVRDVFEAVWKIRILNVVFVVQSNDTMFRAYGYEPYEYGNCGIVRLKLVDQYRNNRWHRLGDWFVRSLPNFHQCPLKTVTFESKPFVMLSTVGNTTRYFGLEVKIFRHIAAKLNFTIEYVAPPNNLKWGILLPRNSTGQMGMLQRNEADVGFGSVGRSIERNILLRSSVPSIVSQLTMAIPPKLPYTSLEKLFLPFTLSAWLLVAAGYTIILCLYVVLFRSKHHPHLEHIPDLLYTCWTILMGGPGRDVHRHSTRIYIVSLVLNALIVRNLYQSALFQRLKSNDVMAANLHTYKDINEAGLSYYMYATTAKYFFDNPDVNHTIRSITDENIDWDDVMYNISQHQLPGVIPLPLESVAYYVKHRGQQQGMVYVSEHTSISYYIAFHFPRMSALQRPFDHLLNRLQASGFIMYWISHYRNNPHSWMNYEHDSVPTPLQLQQVSGGFYLWAIGMLGGAIVFVAEIIVSKLSRVRKYNVHCIFSCIVTRSEKPRIMLFQIAFVIAVTQSHCCAYSLITLMENGMDTEHLQTPLRKHFKYPLFPVNFRVVSGENRKRSRELFEINELMLENSDWLVGTVSDRLPIETNRYASFYNVLFANTYHSMMNILQSLTYHDYDPSGRCLLVINTVFEVEYLLQLMTVLWKLRIVNVVAIVQGPAGESYRAYNYHPFREGKCDQLEPILLDQFLNGRWQTLPQWYRNKLHNFNGCSIRVGTIAAKPYSMVRQEGNATVRFGMEVSIVENIAQWFNFTIKYSSPNGTVKWGIIREENSTGLMGMIQRQEVDFGFGCMGYNELRNRYLKLGLQSFITHLSLAVPPARPFTWLEKLFQPFTPAAWLCIALCYTGYILLMVLIFDTNLIITTVEHFRNPTYNLWVMLMGGPSRSLRRSSNRLFIIGFVLNALVIRTMFGSAMFERLQATTSLESHLDTFQQINEEDMLYYMYITTSFYYKDNPLPAGQVIIRILWDETRDWDEVMYNISHYKLKGVFVIPLDAIEYYVKNYGQSGLVYVSKHTGINYNPGFLYPQASPLTEPFSAIIGRYQAAGLIPIWREQFRDTRYWNNAKLHPEPISLHWSHLSGGFYLWACMLAVSVVGISQWEEDIKMRLSFIALLLLVHSVLKVAGYLLNDKASPLDELLSTIVRTHYRLPESFVAIRVRNGASSKPSVLQQDLIDNLMRTSGDCFSVTFEDLPASEGRPAYYSVYLVQDYHSLFTLLD</sequence>
<evidence type="ECO:0000256" key="11">
    <source>
        <dbReference type="ARBA" id="ARBA00023303"/>
    </source>
</evidence>
<dbReference type="Gene3D" id="3.40.190.10">
    <property type="entry name" value="Periplasmic binding protein-like II"/>
    <property type="match status" value="2"/>
</dbReference>
<dbReference type="Gene3D" id="1.10.287.70">
    <property type="match status" value="1"/>
</dbReference>
<evidence type="ECO:0000256" key="9">
    <source>
        <dbReference type="ARBA" id="ARBA00023180"/>
    </source>
</evidence>
<keyword evidence="4 12" id="KW-0812">Transmembrane</keyword>
<feature type="signal peptide" evidence="13">
    <location>
        <begin position="1"/>
        <end position="16"/>
    </location>
</feature>
<keyword evidence="16" id="KW-1185">Reference proteome</keyword>
<evidence type="ECO:0000256" key="4">
    <source>
        <dbReference type="ARBA" id="ARBA00022692"/>
    </source>
</evidence>
<reference evidence="16" key="1">
    <citation type="submission" date="2013-03" db="EMBL/GenBank/DDBJ databases">
        <title>The Genome Sequence of Anopheles christyi ACHKN1017.</title>
        <authorList>
            <consortium name="The Broad Institute Genomics Platform"/>
            <person name="Neafsey D.E."/>
            <person name="Besansky N."/>
            <person name="Walker B."/>
            <person name="Young S.K."/>
            <person name="Zeng Q."/>
            <person name="Gargeya S."/>
            <person name="Fitzgerald M."/>
            <person name="Haas B."/>
            <person name="Abouelleil A."/>
            <person name="Allen A.W."/>
            <person name="Alvarado L."/>
            <person name="Arachchi H.M."/>
            <person name="Berlin A.M."/>
            <person name="Chapman S.B."/>
            <person name="Gainer-Dewar J."/>
            <person name="Goldberg J."/>
            <person name="Griggs A."/>
            <person name="Gujja S."/>
            <person name="Hansen M."/>
            <person name="Howarth C."/>
            <person name="Imamovic A."/>
            <person name="Ireland A."/>
            <person name="Larimer J."/>
            <person name="McCowan C."/>
            <person name="Murphy C."/>
            <person name="Pearson M."/>
            <person name="Poon T.W."/>
            <person name="Priest M."/>
            <person name="Roberts A."/>
            <person name="Saif S."/>
            <person name="Shea T."/>
            <person name="Sisk P."/>
            <person name="Sykes S."/>
            <person name="Wortman J."/>
            <person name="Nusbaum C."/>
            <person name="Birren B."/>
        </authorList>
    </citation>
    <scope>NUCLEOTIDE SEQUENCE [LARGE SCALE GENOMIC DNA]</scope>
    <source>
        <strain evidence="16">ACHKN1017</strain>
    </source>
</reference>
<dbReference type="GO" id="GO:0005886">
    <property type="term" value="C:plasma membrane"/>
    <property type="evidence" value="ECO:0007669"/>
    <property type="project" value="UniProtKB-SubCell"/>
</dbReference>
<evidence type="ECO:0000313" key="15">
    <source>
        <dbReference type="EnsemblMetazoa" id="ACHR002686-PA"/>
    </source>
</evidence>
<feature type="transmembrane region" description="Helical" evidence="12">
    <location>
        <begin position="965"/>
        <end position="985"/>
    </location>
</feature>
<organism evidence="15 16">
    <name type="scientific">Anopheles christyi</name>
    <dbReference type="NCBI Taxonomy" id="43041"/>
    <lineage>
        <taxon>Eukaryota</taxon>
        <taxon>Metazoa</taxon>
        <taxon>Ecdysozoa</taxon>
        <taxon>Arthropoda</taxon>
        <taxon>Hexapoda</taxon>
        <taxon>Insecta</taxon>
        <taxon>Pterygota</taxon>
        <taxon>Neoptera</taxon>
        <taxon>Endopterygota</taxon>
        <taxon>Diptera</taxon>
        <taxon>Nematocera</taxon>
        <taxon>Culicoidea</taxon>
        <taxon>Culicidae</taxon>
        <taxon>Anophelinae</taxon>
        <taxon>Anopheles</taxon>
    </lineage>
</organism>
<feature type="transmembrane region" description="Helical" evidence="12">
    <location>
        <begin position="1023"/>
        <end position="1044"/>
    </location>
</feature>
<keyword evidence="7 12" id="KW-0472">Membrane</keyword>
<keyword evidence="9" id="KW-0325">Glycoprotein</keyword>
<dbReference type="EnsemblMetazoa" id="ACHR002686-RA">
    <property type="protein sequence ID" value="ACHR002686-PA"/>
    <property type="gene ID" value="ACHR002686"/>
</dbReference>
<dbReference type="PANTHER" id="PTHR42643:SF30">
    <property type="entry name" value="IONOTROPIC RECEPTOR 40A-RELATED"/>
    <property type="match status" value="1"/>
</dbReference>
<dbReference type="Pfam" id="PF24061">
    <property type="entry name" value="LBD_receptor"/>
    <property type="match status" value="2"/>
</dbReference>
<accession>A0A182JW04</accession>
<keyword evidence="8" id="KW-0675">Receptor</keyword>
<dbReference type="SMART" id="SM00918">
    <property type="entry name" value="Lig_chan-Glu_bd"/>
    <property type="match status" value="1"/>
</dbReference>
<protein>
    <recommendedName>
        <fullName evidence="14">Ionotropic glutamate receptor L-glutamate and glycine-binding domain-containing protein</fullName>
    </recommendedName>
</protein>